<organism evidence="1 2">
    <name type="scientific">Psychrobacillus glaciei</name>
    <dbReference type="NCBI Taxonomy" id="2283160"/>
    <lineage>
        <taxon>Bacteria</taxon>
        <taxon>Bacillati</taxon>
        <taxon>Bacillota</taxon>
        <taxon>Bacilli</taxon>
        <taxon>Bacillales</taxon>
        <taxon>Bacillaceae</taxon>
        <taxon>Psychrobacillus</taxon>
    </lineage>
</organism>
<evidence type="ECO:0000313" key="2">
    <source>
        <dbReference type="Proteomes" id="UP000325517"/>
    </source>
</evidence>
<evidence type="ECO:0000313" key="1">
    <source>
        <dbReference type="EMBL" id="QFF98066.1"/>
    </source>
</evidence>
<dbReference type="AlphaFoldDB" id="A0A5J6SJA2"/>
<dbReference type="Proteomes" id="UP000325517">
    <property type="component" value="Chromosome"/>
</dbReference>
<gene>
    <name evidence="1" type="ORF">PB01_04110</name>
</gene>
<dbReference type="Gene3D" id="3.20.20.140">
    <property type="entry name" value="Metal-dependent hydrolases"/>
    <property type="match status" value="1"/>
</dbReference>
<accession>A0A5J6SJA2</accession>
<reference evidence="1 2" key="1">
    <citation type="submission" date="2018-07" db="EMBL/GenBank/DDBJ databases">
        <title>Complete genome sequence of Psychrobacillus sp. PB01, isolated from iceberg, and comparative genome analysis of Psychrobacillus strains.</title>
        <authorList>
            <person name="Lee P.C."/>
        </authorList>
    </citation>
    <scope>NUCLEOTIDE SEQUENCE [LARGE SCALE GENOMIC DNA]</scope>
    <source>
        <strain evidence="1 2">PB01</strain>
    </source>
</reference>
<sequence length="71" mass="8075">MEPSIDQLNYWQQLSSNLIKQITVALEVTNGYYFIKELNRQNVLVSIRHSDATATEVGRVVQLGAKQCTHL</sequence>
<dbReference type="InterPro" id="IPR032466">
    <property type="entry name" value="Metal_Hydrolase"/>
</dbReference>
<dbReference type="EMBL" id="CP031223">
    <property type="protein sequence ID" value="QFF98066.1"/>
    <property type="molecule type" value="Genomic_DNA"/>
</dbReference>
<keyword evidence="2" id="KW-1185">Reference proteome</keyword>
<dbReference type="SUPFAM" id="SSF51556">
    <property type="entry name" value="Metallo-dependent hydrolases"/>
    <property type="match status" value="1"/>
</dbReference>
<proteinExistence type="predicted"/>
<name>A0A5J6SJA2_9BACI</name>
<dbReference type="OrthoDB" id="9776488at2"/>
<protein>
    <submittedName>
        <fullName evidence="1">Uncharacterized protein</fullName>
    </submittedName>
</protein>
<dbReference type="KEGG" id="psyo:PB01_04110"/>
<dbReference type="RefSeq" id="WP_151699011.1">
    <property type="nucleotide sequence ID" value="NZ_CP031223.1"/>
</dbReference>